<dbReference type="EMBL" id="AGTR01000014">
    <property type="protein sequence ID" value="EHJ05943.1"/>
    <property type="molecule type" value="Genomic_DNA"/>
</dbReference>
<dbReference type="AlphaFoldDB" id="G6YPQ4"/>
<evidence type="ECO:0000313" key="2">
    <source>
        <dbReference type="EMBL" id="EHJ05943.1"/>
    </source>
</evidence>
<organism evidence="2 3">
    <name type="scientific">Marinobacter manganoxydans MnI7-9</name>
    <dbReference type="NCBI Taxonomy" id="1094979"/>
    <lineage>
        <taxon>Bacteria</taxon>
        <taxon>Pseudomonadati</taxon>
        <taxon>Pseudomonadota</taxon>
        <taxon>Gammaproteobacteria</taxon>
        <taxon>Pseudomonadales</taxon>
        <taxon>Marinobacteraceae</taxon>
        <taxon>Marinobacter</taxon>
    </lineage>
</organism>
<accession>G6YPQ4</accession>
<name>G6YPQ4_9GAMM</name>
<sequence length="86" mass="9908">MTASCFCSVVISIEQRTKFHQFWQFKPGNRAEGILQEEKLDKLSRNDILSTPMLRETFRHKKGRHEASQGHTGGQRLPVQSRKALV</sequence>
<reference evidence="2 3" key="1">
    <citation type="journal article" date="2012" name="J. Bacteriol.">
        <title>Genome sequence of deep-sea manganese-oxidizing bacterium Marinobacter manganoxydans MnI7-9.</title>
        <authorList>
            <person name="Wang H."/>
            <person name="Li H."/>
            <person name="Shao Z."/>
            <person name="Liao S."/>
            <person name="Johnstone L."/>
            <person name="Rensing C."/>
            <person name="Wang G."/>
        </authorList>
    </citation>
    <scope>NUCLEOTIDE SEQUENCE [LARGE SCALE GENOMIC DNA]</scope>
    <source>
        <strain evidence="2 3">MnI7-9</strain>
    </source>
</reference>
<evidence type="ECO:0000256" key="1">
    <source>
        <dbReference type="SAM" id="MobiDB-lite"/>
    </source>
</evidence>
<feature type="region of interest" description="Disordered" evidence="1">
    <location>
        <begin position="59"/>
        <end position="86"/>
    </location>
</feature>
<evidence type="ECO:0000313" key="3">
    <source>
        <dbReference type="Proteomes" id="UP000003208"/>
    </source>
</evidence>
<dbReference type="Proteomes" id="UP000003208">
    <property type="component" value="Unassembled WGS sequence"/>
</dbReference>
<keyword evidence="3" id="KW-1185">Reference proteome</keyword>
<protein>
    <submittedName>
        <fullName evidence="2">Uncharacterized protein</fullName>
    </submittedName>
</protein>
<proteinExistence type="predicted"/>
<gene>
    <name evidence="2" type="ORF">KYE_03860</name>
</gene>